<dbReference type="SUPFAM" id="SSF55166">
    <property type="entry name" value="Hedgehog/DD-peptidase"/>
    <property type="match status" value="1"/>
</dbReference>
<dbReference type="AlphaFoldDB" id="A0A1H0N472"/>
<keyword evidence="3" id="KW-0378">Hydrolase</keyword>
<dbReference type="InterPro" id="IPR009045">
    <property type="entry name" value="Zn_M74/Hedgehog-like"/>
</dbReference>
<keyword evidence="3" id="KW-0121">Carboxypeptidase</keyword>
<dbReference type="CDD" id="cd14852">
    <property type="entry name" value="LD-carboxypeptidase"/>
    <property type="match status" value="1"/>
</dbReference>
<feature type="chain" id="PRO_5011552565" evidence="1">
    <location>
        <begin position="28"/>
        <end position="224"/>
    </location>
</feature>
<dbReference type="Gene3D" id="3.30.1380.10">
    <property type="match status" value="1"/>
</dbReference>
<keyword evidence="1" id="KW-0732">Signal</keyword>
<accession>A0A1H0N472</accession>
<dbReference type="PANTHER" id="PTHR34385">
    <property type="entry name" value="D-ALANYL-D-ALANINE CARBOXYPEPTIDASE"/>
    <property type="match status" value="1"/>
</dbReference>
<dbReference type="Pfam" id="PF02557">
    <property type="entry name" value="VanY"/>
    <property type="match status" value="1"/>
</dbReference>
<dbReference type="InterPro" id="IPR052179">
    <property type="entry name" value="DD-CPase-like"/>
</dbReference>
<dbReference type="PANTHER" id="PTHR34385:SF1">
    <property type="entry name" value="PEPTIDOGLYCAN L-ALANYL-D-GLUTAMATE ENDOPEPTIDASE CWLK"/>
    <property type="match status" value="1"/>
</dbReference>
<dbReference type="Proteomes" id="UP000199073">
    <property type="component" value="Unassembled WGS sequence"/>
</dbReference>
<feature type="domain" description="D-alanyl-D-alanine carboxypeptidase-like core" evidence="2">
    <location>
        <begin position="90"/>
        <end position="208"/>
    </location>
</feature>
<protein>
    <submittedName>
        <fullName evidence="3">D-alanyl-D-alanine carboxypeptidase</fullName>
    </submittedName>
</protein>
<evidence type="ECO:0000256" key="1">
    <source>
        <dbReference type="SAM" id="SignalP"/>
    </source>
</evidence>
<reference evidence="3 4" key="1">
    <citation type="submission" date="2016-10" db="EMBL/GenBank/DDBJ databases">
        <authorList>
            <person name="de Groot N.N."/>
        </authorList>
    </citation>
    <scope>NUCLEOTIDE SEQUENCE [LARGE SCALE GENOMIC DNA]</scope>
    <source>
        <strain evidence="3 4">DSM 12130</strain>
    </source>
</reference>
<dbReference type="GO" id="GO:0006508">
    <property type="term" value="P:proteolysis"/>
    <property type="evidence" value="ECO:0007669"/>
    <property type="project" value="InterPro"/>
</dbReference>
<dbReference type="STRING" id="91360.SAMN05660330_01240"/>
<dbReference type="InterPro" id="IPR058193">
    <property type="entry name" value="VanY/YodJ_core_dom"/>
</dbReference>
<name>A0A1H0N472_9BACT</name>
<proteinExistence type="predicted"/>
<gene>
    <name evidence="3" type="ORF">SAMN05660330_01240</name>
</gene>
<dbReference type="GO" id="GO:0004180">
    <property type="term" value="F:carboxypeptidase activity"/>
    <property type="evidence" value="ECO:0007669"/>
    <property type="project" value="UniProtKB-KW"/>
</dbReference>
<evidence type="ECO:0000313" key="4">
    <source>
        <dbReference type="Proteomes" id="UP000199073"/>
    </source>
</evidence>
<evidence type="ECO:0000313" key="3">
    <source>
        <dbReference type="EMBL" id="SDO87509.1"/>
    </source>
</evidence>
<dbReference type="InterPro" id="IPR003709">
    <property type="entry name" value="VanY-like_core_dom"/>
</dbReference>
<dbReference type="OrthoDB" id="9792074at2"/>
<dbReference type="EMBL" id="FNJI01000007">
    <property type="protein sequence ID" value="SDO87509.1"/>
    <property type="molecule type" value="Genomic_DNA"/>
</dbReference>
<organism evidence="3 4">
    <name type="scientific">Desulforhopalus singaporensis</name>
    <dbReference type="NCBI Taxonomy" id="91360"/>
    <lineage>
        <taxon>Bacteria</taxon>
        <taxon>Pseudomonadati</taxon>
        <taxon>Thermodesulfobacteriota</taxon>
        <taxon>Desulfobulbia</taxon>
        <taxon>Desulfobulbales</taxon>
        <taxon>Desulfocapsaceae</taxon>
        <taxon>Desulforhopalus</taxon>
    </lineage>
</organism>
<keyword evidence="4" id="KW-1185">Reference proteome</keyword>
<sequence>MVVQNSKRTHAAAIFLACLTCCGGSKAVTAETAAGTGAVSVPAKEYVVIGEDRYDVPAPWAGNRLAVEVLVYEDFRPVPLQYTKDNTSIYVLKAIYDPLIELLDAAARQGVQLEISSGYRSAGYQKKIFLRMFAKGRSFEDAIRFVAPPGYSEHMLGTAVDFSPSNWRFAKTRDYQWLKDHAAAFGFLESYPQYGVPGFPWEAWHWRYDATEQTVDDQLTSPDP</sequence>
<keyword evidence="3" id="KW-0645">Protease</keyword>
<feature type="signal peptide" evidence="1">
    <location>
        <begin position="1"/>
        <end position="27"/>
    </location>
</feature>
<evidence type="ECO:0000259" key="2">
    <source>
        <dbReference type="Pfam" id="PF02557"/>
    </source>
</evidence>